<gene>
    <name evidence="19" type="primary">ORF6678</name>
</gene>
<evidence type="ECO:0000256" key="1">
    <source>
        <dbReference type="ARBA" id="ARBA00004123"/>
    </source>
</evidence>
<evidence type="ECO:0000256" key="2">
    <source>
        <dbReference type="ARBA" id="ARBA00004906"/>
    </source>
</evidence>
<feature type="region of interest" description="Disordered" evidence="17">
    <location>
        <begin position="94"/>
        <end position="121"/>
    </location>
</feature>
<evidence type="ECO:0000256" key="17">
    <source>
        <dbReference type="SAM" id="MobiDB-lite"/>
    </source>
</evidence>
<evidence type="ECO:0000256" key="16">
    <source>
        <dbReference type="ARBA" id="ARBA00093515"/>
    </source>
</evidence>
<dbReference type="EMBL" id="HACG01002313">
    <property type="protein sequence ID" value="CEK49178.1"/>
    <property type="molecule type" value="Transcribed_RNA"/>
</dbReference>
<dbReference type="InterPro" id="IPR039049">
    <property type="entry name" value="ELOB"/>
</dbReference>
<dbReference type="FunFam" id="3.10.20.90:FF:000108">
    <property type="entry name" value="Elongin-B"/>
    <property type="match status" value="1"/>
</dbReference>
<dbReference type="GO" id="GO:0006368">
    <property type="term" value="P:transcription elongation by RNA polymerase II"/>
    <property type="evidence" value="ECO:0007669"/>
    <property type="project" value="InterPro"/>
</dbReference>
<evidence type="ECO:0000256" key="5">
    <source>
        <dbReference type="ARBA" id="ARBA00022990"/>
    </source>
</evidence>
<keyword evidence="7" id="KW-0804">Transcription</keyword>
<dbReference type="InterPro" id="IPR029071">
    <property type="entry name" value="Ubiquitin-like_domsf"/>
</dbReference>
<evidence type="ECO:0000256" key="12">
    <source>
        <dbReference type="ARBA" id="ARBA00076690"/>
    </source>
</evidence>
<organism evidence="19">
    <name type="scientific">Arion vulgaris</name>
    <dbReference type="NCBI Taxonomy" id="1028688"/>
    <lineage>
        <taxon>Eukaryota</taxon>
        <taxon>Metazoa</taxon>
        <taxon>Spiralia</taxon>
        <taxon>Lophotrochozoa</taxon>
        <taxon>Mollusca</taxon>
        <taxon>Gastropoda</taxon>
        <taxon>Heterobranchia</taxon>
        <taxon>Euthyneura</taxon>
        <taxon>Panpulmonata</taxon>
        <taxon>Eupulmonata</taxon>
        <taxon>Stylommatophora</taxon>
        <taxon>Helicina</taxon>
        <taxon>Arionoidea</taxon>
        <taxon>Arionidae</taxon>
        <taxon>Arion</taxon>
    </lineage>
</organism>
<evidence type="ECO:0000256" key="9">
    <source>
        <dbReference type="ARBA" id="ARBA00054216"/>
    </source>
</evidence>
<dbReference type="SUPFAM" id="SSF54236">
    <property type="entry name" value="Ubiquitin-like"/>
    <property type="match status" value="1"/>
</dbReference>
<comment type="similarity">
    <text evidence="10">Belongs to the Elongin B family.</text>
</comment>
<keyword evidence="5" id="KW-0007">Acetylation</keyword>
<evidence type="ECO:0000256" key="13">
    <source>
        <dbReference type="ARBA" id="ARBA00080438"/>
    </source>
</evidence>
<evidence type="ECO:0000256" key="6">
    <source>
        <dbReference type="ARBA" id="ARBA00023015"/>
    </source>
</evidence>
<comment type="pathway">
    <text evidence="2">Protein modification; protein ubiquitination.</text>
</comment>
<evidence type="ECO:0000256" key="8">
    <source>
        <dbReference type="ARBA" id="ARBA00023242"/>
    </source>
</evidence>
<dbReference type="PROSITE" id="PS50053">
    <property type="entry name" value="UBIQUITIN_2"/>
    <property type="match status" value="1"/>
</dbReference>
<evidence type="ECO:0000259" key="18">
    <source>
        <dbReference type="PROSITE" id="PS50053"/>
    </source>
</evidence>
<evidence type="ECO:0000256" key="10">
    <source>
        <dbReference type="ARBA" id="ARBA00060803"/>
    </source>
</evidence>
<evidence type="ECO:0000256" key="3">
    <source>
        <dbReference type="ARBA" id="ARBA00022553"/>
    </source>
</evidence>
<evidence type="ECO:0000313" key="19">
    <source>
        <dbReference type="EMBL" id="CEK49178.1"/>
    </source>
</evidence>
<dbReference type="PANTHER" id="PTHR13248">
    <property type="entry name" value="TRANSCRIPTION ELONGATION FACTOR B POLYPEPTIDE 2"/>
    <property type="match status" value="1"/>
</dbReference>
<reference evidence="19" key="1">
    <citation type="submission" date="2014-12" db="EMBL/GenBank/DDBJ databases">
        <title>Insight into the proteome of Arion vulgaris.</title>
        <authorList>
            <person name="Aradska J."/>
            <person name="Bulat T."/>
            <person name="Smidak R."/>
            <person name="Sarate P."/>
            <person name="Gangsoo J."/>
            <person name="Sialana F."/>
            <person name="Bilban M."/>
            <person name="Lubec G."/>
        </authorList>
    </citation>
    <scope>NUCLEOTIDE SEQUENCE</scope>
    <source>
        <tissue evidence="19">Skin</tissue>
    </source>
</reference>
<name>A0A0B6XZ83_9EUPU</name>
<keyword evidence="3" id="KW-0597">Phosphoprotein</keyword>
<dbReference type="AlphaFoldDB" id="A0A0B6XZ83"/>
<evidence type="ECO:0000256" key="4">
    <source>
        <dbReference type="ARBA" id="ARBA00022786"/>
    </source>
</evidence>
<keyword evidence="6" id="KW-0805">Transcription regulation</keyword>
<comment type="subunit">
    <text evidence="16">Heterotrimer of an A (ELOA, ELOA2 or ELOA3P), ELOB and ELOC subunit. The elongin BC complex interacts with EPOP; leading to recruit the elongin BC complex to Polycomb group (PcG) target genes, thereby restricting excessive activity of the PRC2/EED-EZH2 complex. Component of multiple cullin-RING E3 ubiquitin-protein ligase complexes composed of Elongin BC (ELOB and ELOC), a cullin (either CUL2 or CUL5), a catalytic subunit (either RBX1 or RNF7/RBX2), as well as a substrate adapter protein that can be either ASB2, ASB9, ASB11, KLHDC2, KLHDC3, KLHDC10, APPBP2, FEM1A, FEM1B, FEM1C, LRR1, PCMTD1, SOCS1, SOCS2, SOCS5, SPSB1, SPSB3, ELOA, VHL, WSB1 or RAB40C. As part of the Elongin BC E3 ubiquitin ligase complex; interacts with NRBP1. May also interact with DCUN1D1, DCUN1D2, DCUN1D3 and DCUN1D5. May form oligomers as a KLHDC2/KLHDC3-ELOB-ELOC complex; this interaction is autoinhibitory for the E3 ligase complex as the substrate-binding site of KLHDC2/KLHDC3 is blocked in the oligomer.</text>
</comment>
<keyword evidence="4" id="KW-0833">Ubl conjugation pathway</keyword>
<dbReference type="CDD" id="cd01788">
    <property type="entry name" value="Ubl_ElonginB"/>
    <property type="match status" value="1"/>
</dbReference>
<dbReference type="GO" id="GO:0070449">
    <property type="term" value="C:elongin complex"/>
    <property type="evidence" value="ECO:0007669"/>
    <property type="project" value="InterPro"/>
</dbReference>
<dbReference type="Gene3D" id="3.10.20.90">
    <property type="entry name" value="Phosphatidylinositol 3-kinase Catalytic Subunit, Chain A, domain 1"/>
    <property type="match status" value="1"/>
</dbReference>
<evidence type="ECO:0000256" key="15">
    <source>
        <dbReference type="ARBA" id="ARBA00083653"/>
    </source>
</evidence>
<accession>A0A0B6XZ83</accession>
<comment type="subcellular location">
    <subcellularLocation>
        <location evidence="1">Nucleus</location>
    </subcellularLocation>
</comment>
<sequence length="121" mass="13741">MDVFLMIRRKKCTIFTDAKESTLMGEIKKIIEGILKVPPENQRLFKDNTPMTDEHKSLSDYGYTSTIARAQSPATIGLIFKTEEGEWETLEIHPLSSPPELPDVMKPQDTNQIHQPEVNAV</sequence>
<proteinExistence type="inferred from homology"/>
<dbReference type="InterPro" id="IPR000626">
    <property type="entry name" value="Ubiquitin-like_dom"/>
</dbReference>
<keyword evidence="8" id="KW-0539">Nucleus</keyword>
<feature type="domain" description="Ubiquitin-like" evidence="18">
    <location>
        <begin position="1"/>
        <end position="65"/>
    </location>
</feature>
<evidence type="ECO:0000256" key="14">
    <source>
        <dbReference type="ARBA" id="ARBA00081013"/>
    </source>
</evidence>
<protein>
    <recommendedName>
        <fullName evidence="11">Elongin-B</fullName>
    </recommendedName>
    <alternativeName>
        <fullName evidence="14">Elongin 18 kDa subunit</fullName>
    </alternativeName>
    <alternativeName>
        <fullName evidence="12">RNA polymerase II transcription factor SIII subunit B</fullName>
    </alternativeName>
    <alternativeName>
        <fullName evidence="15">SIII p18</fullName>
    </alternativeName>
    <alternativeName>
        <fullName evidence="13">Transcription elongation factor B polypeptide 2</fullName>
    </alternativeName>
</protein>
<evidence type="ECO:0000256" key="7">
    <source>
        <dbReference type="ARBA" id="ARBA00023163"/>
    </source>
</evidence>
<comment type="function">
    <text evidence="9">SIII, also known as elongin, is a general transcription elongation factor that increases the RNA polymerase II transcription elongation past template-encoded arresting sites. Subunit A is transcriptionally active and its transcription activity is strongly enhanced by binding to the dimeric complex of the SIII regulatory subunits B and C (elongin BC complex). In embryonic stem cells, the elongin BC complex is recruited by EPOP to Polycomb group (PcG) target genes in order generate genomic region that display both active and repressive chromatin properties, an important feature of pluripotent stem cells.</text>
</comment>
<dbReference type="GO" id="GO:0030891">
    <property type="term" value="C:VCB complex"/>
    <property type="evidence" value="ECO:0007669"/>
    <property type="project" value="InterPro"/>
</dbReference>
<evidence type="ECO:0000256" key="11">
    <source>
        <dbReference type="ARBA" id="ARBA00074516"/>
    </source>
</evidence>
<dbReference type="PANTHER" id="PTHR13248:SF4">
    <property type="entry name" value="ELONGIN B"/>
    <property type="match status" value="1"/>
</dbReference>